<accession>A0ABU2M891</accession>
<gene>
    <name evidence="1" type="ORF">RM479_08575</name>
</gene>
<dbReference type="InterPro" id="IPR012349">
    <property type="entry name" value="Split_barrel_FMN-bd"/>
</dbReference>
<evidence type="ECO:0000313" key="2">
    <source>
        <dbReference type="Proteomes" id="UP001183390"/>
    </source>
</evidence>
<proteinExistence type="predicted"/>
<dbReference type="InterPro" id="IPR024747">
    <property type="entry name" value="Pyridox_Oxase-rel"/>
</dbReference>
<keyword evidence="2" id="KW-1185">Reference proteome</keyword>
<dbReference type="PANTHER" id="PTHR34071:SF2">
    <property type="entry name" value="FLAVIN-NUCLEOTIDE-BINDING PROTEIN"/>
    <property type="match status" value="1"/>
</dbReference>
<dbReference type="Pfam" id="PF12900">
    <property type="entry name" value="Pyridox_ox_2"/>
    <property type="match status" value="1"/>
</dbReference>
<dbReference type="RefSeq" id="WP_311511184.1">
    <property type="nucleotide sequence ID" value="NZ_JAVREP010000004.1"/>
</dbReference>
<dbReference type="Proteomes" id="UP001183390">
    <property type="component" value="Unassembled WGS sequence"/>
</dbReference>
<comment type="caution">
    <text evidence="1">The sequence shown here is derived from an EMBL/GenBank/DDBJ whole genome shotgun (WGS) entry which is preliminary data.</text>
</comment>
<evidence type="ECO:0000313" key="1">
    <source>
        <dbReference type="EMBL" id="MDT0328466.1"/>
    </source>
</evidence>
<organism evidence="1 2">
    <name type="scientific">Nocardiopsis lambiniae</name>
    <dbReference type="NCBI Taxonomy" id="3075539"/>
    <lineage>
        <taxon>Bacteria</taxon>
        <taxon>Bacillati</taxon>
        <taxon>Actinomycetota</taxon>
        <taxon>Actinomycetes</taxon>
        <taxon>Streptosporangiales</taxon>
        <taxon>Nocardiopsidaceae</taxon>
        <taxon>Nocardiopsis</taxon>
    </lineage>
</organism>
<reference evidence="2" key="1">
    <citation type="submission" date="2023-07" db="EMBL/GenBank/DDBJ databases">
        <title>30 novel species of actinomycetes from the DSMZ collection.</title>
        <authorList>
            <person name="Nouioui I."/>
        </authorList>
    </citation>
    <scope>NUCLEOTIDE SEQUENCE [LARGE SCALE GENOMIC DNA]</scope>
    <source>
        <strain evidence="2">DSM 44743</strain>
    </source>
</reference>
<dbReference type="EMBL" id="JAVREP010000004">
    <property type="protein sequence ID" value="MDT0328466.1"/>
    <property type="molecule type" value="Genomic_DNA"/>
</dbReference>
<dbReference type="Gene3D" id="2.30.110.10">
    <property type="entry name" value="Electron Transport, Fmn-binding Protein, Chain A"/>
    <property type="match status" value="1"/>
</dbReference>
<sequence>MRPTTETPPPPRTSAAAYAPLSATDRTRLRRGGHKQRTDRSELYALLDEGLFCHLGVIVDGAPRVLPTAYGRIDDTLYLHGSTGARSLRTDAEVCVTVTLVDGLVLARSAFHHSVNHRSAMIYGRPRVVAEEAERTAGLRALTEQISPGRWDAVRAPDRKEMAATRVLALSLAEASVKVRTGPPVDEEEDHALDVWAGVVPVRRVFGEPEPDPLLRSGIEVPRHVVERRSPA</sequence>
<name>A0ABU2M891_9ACTN</name>
<dbReference type="PANTHER" id="PTHR34071">
    <property type="entry name" value="5-NITROIMIDAZOLE ANTIBIOTICS RESISTANCE PROTEIN, NIMA-FAMILY-RELATED PROTEIN-RELATED"/>
    <property type="match status" value="1"/>
</dbReference>
<protein>
    <submittedName>
        <fullName evidence="1">Pyridoxamine 5'-phosphate oxidase family protein</fullName>
    </submittedName>
</protein>
<dbReference type="SUPFAM" id="SSF50475">
    <property type="entry name" value="FMN-binding split barrel"/>
    <property type="match status" value="1"/>
</dbReference>